<dbReference type="PANTHER" id="PTHR11909">
    <property type="entry name" value="CASEIN KINASE-RELATED"/>
    <property type="match status" value="1"/>
</dbReference>
<organism evidence="4">
    <name type="scientific">Soboliphyme baturini</name>
    <dbReference type="NCBI Taxonomy" id="241478"/>
    <lineage>
        <taxon>Eukaryota</taxon>
        <taxon>Metazoa</taxon>
        <taxon>Ecdysozoa</taxon>
        <taxon>Nematoda</taxon>
        <taxon>Enoplea</taxon>
        <taxon>Dorylaimia</taxon>
        <taxon>Dioctophymatida</taxon>
        <taxon>Dioctophymatoidea</taxon>
        <taxon>Soboliphymatidae</taxon>
        <taxon>Soboliphyme</taxon>
    </lineage>
</organism>
<reference evidence="2 3" key="2">
    <citation type="submission" date="2018-11" db="EMBL/GenBank/DDBJ databases">
        <authorList>
            <consortium name="Pathogen Informatics"/>
        </authorList>
    </citation>
    <scope>NUCLEOTIDE SEQUENCE [LARGE SCALE GENOMIC DNA]</scope>
</reference>
<dbReference type="AlphaFoldDB" id="A0A183IVD6"/>
<dbReference type="GO" id="GO:0004672">
    <property type="term" value="F:protein kinase activity"/>
    <property type="evidence" value="ECO:0007669"/>
    <property type="project" value="InterPro"/>
</dbReference>
<dbReference type="Pfam" id="PF00069">
    <property type="entry name" value="Pkinase"/>
    <property type="match status" value="1"/>
</dbReference>
<protein>
    <submittedName>
        <fullName evidence="4">Protein kinase domain-containing protein</fullName>
    </submittedName>
</protein>
<dbReference type="GO" id="GO:0005524">
    <property type="term" value="F:ATP binding"/>
    <property type="evidence" value="ECO:0007669"/>
    <property type="project" value="InterPro"/>
</dbReference>
<dbReference type="Gene3D" id="1.10.510.10">
    <property type="entry name" value="Transferase(Phosphotransferase) domain 1"/>
    <property type="match status" value="1"/>
</dbReference>
<dbReference type="WBParaSite" id="SBAD_0000787201-mRNA-1">
    <property type="protein sequence ID" value="SBAD_0000787201-mRNA-1"/>
    <property type="gene ID" value="SBAD_0000787201"/>
</dbReference>
<reference evidence="4" key="1">
    <citation type="submission" date="2016-06" db="UniProtKB">
        <authorList>
            <consortium name="WormBaseParasite"/>
        </authorList>
    </citation>
    <scope>IDENTIFICATION</scope>
</reference>
<dbReference type="InterPro" id="IPR000719">
    <property type="entry name" value="Prot_kinase_dom"/>
</dbReference>
<gene>
    <name evidence="2" type="ORF">SBAD_LOCUS7583</name>
</gene>
<keyword evidence="3" id="KW-1185">Reference proteome</keyword>
<dbReference type="Proteomes" id="UP000270296">
    <property type="component" value="Unassembled WGS sequence"/>
</dbReference>
<dbReference type="PROSITE" id="PS50011">
    <property type="entry name" value="PROTEIN_KINASE_DOM"/>
    <property type="match status" value="1"/>
</dbReference>
<evidence type="ECO:0000259" key="1">
    <source>
        <dbReference type="PROSITE" id="PS50011"/>
    </source>
</evidence>
<evidence type="ECO:0000313" key="3">
    <source>
        <dbReference type="Proteomes" id="UP000270296"/>
    </source>
</evidence>
<dbReference type="SMART" id="SM00220">
    <property type="entry name" value="S_TKc"/>
    <property type="match status" value="1"/>
</dbReference>
<dbReference type="EMBL" id="UZAM01010754">
    <property type="protein sequence ID" value="VDP13597.1"/>
    <property type="molecule type" value="Genomic_DNA"/>
</dbReference>
<dbReference type="InterPro" id="IPR011009">
    <property type="entry name" value="Kinase-like_dom_sf"/>
</dbReference>
<sequence>MDSKVSETKSINRMTVGEAFTSSGATLAPFTELMSNVDWPVSGDGISDRWKFVALVKSTSGNEAIRNYDGYDTKRNRVVCIRISRLSDKRQLLKTEAKILEKNVTVVAGSAHGLRLCDFGNWSCFQYLVFKQCGPSLHQLRRQMQSRSFTEETIVRVAVQCVEAIRDLHRIGYVHRNVRPMVFHIGSEPKSLRTIFLTDFDVAKRYLDKNGNHKPYKGRIGFRGSTFYASINSHEKKELSRRDDLWSLFYVIIEMFKGWLPWKQIYNRETALKLKQYYTPEKLCEALPPQFRKIVKHLRSLK</sequence>
<evidence type="ECO:0000313" key="4">
    <source>
        <dbReference type="WBParaSite" id="SBAD_0000787201-mRNA-1"/>
    </source>
</evidence>
<feature type="domain" description="Protein kinase" evidence="1">
    <location>
        <begin position="50"/>
        <end position="302"/>
    </location>
</feature>
<proteinExistence type="predicted"/>
<dbReference type="InterPro" id="IPR050235">
    <property type="entry name" value="CK1_Ser-Thr_kinase"/>
</dbReference>
<dbReference type="SUPFAM" id="SSF56112">
    <property type="entry name" value="Protein kinase-like (PK-like)"/>
    <property type="match status" value="1"/>
</dbReference>
<accession>A0A183IVD6</accession>
<evidence type="ECO:0000313" key="2">
    <source>
        <dbReference type="EMBL" id="VDP13597.1"/>
    </source>
</evidence>
<name>A0A183IVD6_9BILA</name>
<dbReference type="OrthoDB" id="5979581at2759"/>